<dbReference type="SUPFAM" id="SSF47090">
    <property type="entry name" value="PGBD-like"/>
    <property type="match status" value="1"/>
</dbReference>
<feature type="chain" id="PRO_5045914326" description="Peptidoglycan binding-like domain-containing protein" evidence="1">
    <location>
        <begin position="31"/>
        <end position="194"/>
    </location>
</feature>
<dbReference type="InterPro" id="IPR036365">
    <property type="entry name" value="PGBD-like_sf"/>
</dbReference>
<protein>
    <recommendedName>
        <fullName evidence="4">Peptidoglycan binding-like domain-containing protein</fullName>
    </recommendedName>
</protein>
<evidence type="ECO:0000256" key="1">
    <source>
        <dbReference type="SAM" id="SignalP"/>
    </source>
</evidence>
<gene>
    <name evidence="2" type="ORF">KOI35_14955</name>
</gene>
<evidence type="ECO:0000313" key="2">
    <source>
        <dbReference type="EMBL" id="MBU2664799.1"/>
    </source>
</evidence>
<dbReference type="InterPro" id="IPR036366">
    <property type="entry name" value="PGBDSf"/>
</dbReference>
<dbReference type="Proteomes" id="UP001519654">
    <property type="component" value="Unassembled WGS sequence"/>
</dbReference>
<evidence type="ECO:0000313" key="3">
    <source>
        <dbReference type="Proteomes" id="UP001519654"/>
    </source>
</evidence>
<accession>A0ABS5YMV3</accession>
<comment type="caution">
    <text evidence="2">The sequence shown here is derived from an EMBL/GenBank/DDBJ whole genome shotgun (WGS) entry which is preliminary data.</text>
</comment>
<feature type="signal peptide" evidence="1">
    <location>
        <begin position="1"/>
        <end position="30"/>
    </location>
</feature>
<evidence type="ECO:0008006" key="4">
    <source>
        <dbReference type="Google" id="ProtNLM"/>
    </source>
</evidence>
<proteinExistence type="predicted"/>
<keyword evidence="3" id="KW-1185">Reference proteome</keyword>
<organism evidence="2 3">
    <name type="scientific">Paractinoplanes bogorensis</name>
    <dbReference type="NCBI Taxonomy" id="1610840"/>
    <lineage>
        <taxon>Bacteria</taxon>
        <taxon>Bacillati</taxon>
        <taxon>Actinomycetota</taxon>
        <taxon>Actinomycetes</taxon>
        <taxon>Micromonosporales</taxon>
        <taxon>Micromonosporaceae</taxon>
        <taxon>Paractinoplanes</taxon>
    </lineage>
</organism>
<dbReference type="Gene3D" id="1.10.101.10">
    <property type="entry name" value="PGBD-like superfamily/PGBD"/>
    <property type="match status" value="1"/>
</dbReference>
<sequence length="194" mass="20485">MRRYGPFRRALAAMAIAGALIIGAGTAAHADPGIQSPYNTRITLDMSECDLMYLGTAGSCIISLQTWMNWAVGTKQTRIPVDGLYTERTRALVVTFQQRYVPSVIPNGKFGTRSRAALRQWFETKSARSLATHGTGLPCNTALGWGCDIGAAVPGLNPSTEGKVGKSVFCGGLGALAPGPYGIATGVFCDLVLD</sequence>
<dbReference type="RefSeq" id="WP_215787728.1">
    <property type="nucleotide sequence ID" value="NZ_JAHKKG010000004.1"/>
</dbReference>
<keyword evidence="1" id="KW-0732">Signal</keyword>
<reference evidence="2 3" key="1">
    <citation type="submission" date="2021-06" db="EMBL/GenBank/DDBJ databases">
        <title>Actinoplanes lichenicola sp. nov., and Actinoplanes ovalisporus sp. nov., isolated from lichen in Thailand.</title>
        <authorList>
            <person name="Saeng-In P."/>
            <person name="Kanchanasin P."/>
            <person name="Yuki M."/>
            <person name="Kudo T."/>
            <person name="Ohkuma M."/>
            <person name="Phongsopitanun W."/>
            <person name="Tanasupawat S."/>
        </authorList>
    </citation>
    <scope>NUCLEOTIDE SEQUENCE [LARGE SCALE GENOMIC DNA]</scope>
    <source>
        <strain evidence="2 3">NBRC 110975</strain>
    </source>
</reference>
<name>A0ABS5YMV3_9ACTN</name>
<dbReference type="EMBL" id="JAHKKG010000004">
    <property type="protein sequence ID" value="MBU2664799.1"/>
    <property type="molecule type" value="Genomic_DNA"/>
</dbReference>